<dbReference type="GO" id="GO:0042254">
    <property type="term" value="P:ribosome biogenesis"/>
    <property type="evidence" value="ECO:0007669"/>
    <property type="project" value="UniProtKB-KW"/>
</dbReference>
<dbReference type="PANTHER" id="PTHR46095:SF1">
    <property type="entry name" value="ZINC FINGER PROTEIN 593"/>
    <property type="match status" value="1"/>
</dbReference>
<dbReference type="GO" id="GO:0008270">
    <property type="term" value="F:zinc ion binding"/>
    <property type="evidence" value="ECO:0007669"/>
    <property type="project" value="UniProtKB-KW"/>
</dbReference>
<dbReference type="OMA" id="MKDHFRS"/>
<name>A0A3P6TEE2_LITSI</name>
<dbReference type="Pfam" id="PF12171">
    <property type="entry name" value="zf-C2H2_jaz"/>
    <property type="match status" value="1"/>
</dbReference>
<evidence type="ECO:0000256" key="12">
    <source>
        <dbReference type="ARBA" id="ARBA00068297"/>
    </source>
</evidence>
<comment type="subunit">
    <text evidence="11">Associates with pre-60S ribosomal particles; released from the pre-60S particle very early in the cytoplasm.</text>
</comment>
<evidence type="ECO:0000256" key="13">
    <source>
        <dbReference type="PROSITE-ProRule" id="PRU00042"/>
    </source>
</evidence>
<dbReference type="GO" id="GO:0005737">
    <property type="term" value="C:cytoplasm"/>
    <property type="evidence" value="ECO:0007669"/>
    <property type="project" value="UniProtKB-SubCell"/>
</dbReference>
<evidence type="ECO:0000256" key="10">
    <source>
        <dbReference type="ARBA" id="ARBA00057732"/>
    </source>
</evidence>
<evidence type="ECO:0000259" key="14">
    <source>
        <dbReference type="PROSITE" id="PS50157"/>
    </source>
</evidence>
<evidence type="ECO:0000256" key="1">
    <source>
        <dbReference type="ARBA" id="ARBA00004123"/>
    </source>
</evidence>
<reference evidence="15 16" key="1">
    <citation type="submission" date="2018-08" db="EMBL/GenBank/DDBJ databases">
        <authorList>
            <person name="Laetsch R D."/>
            <person name="Stevens L."/>
            <person name="Kumar S."/>
            <person name="Blaxter L. M."/>
        </authorList>
    </citation>
    <scope>NUCLEOTIDE SEQUENCE [LARGE SCALE GENOMIC DNA]</scope>
</reference>
<evidence type="ECO:0000256" key="5">
    <source>
        <dbReference type="ARBA" id="ARBA00022723"/>
    </source>
</evidence>
<dbReference type="SUPFAM" id="SSF57667">
    <property type="entry name" value="beta-beta-alpha zinc fingers"/>
    <property type="match status" value="1"/>
</dbReference>
<sequence length="137" mass="15748">MATSSLHLKQGKREQLLPCTDRLLGRTTEGVYNMPKKHTTSNKTRKRKGKDIDQIIEGIRSAKQRCSITQSIDFNLELPGDGQFYCIECARYFIDEKSLNSHRSSKVHRRQLKRLREPVYTQHEAEKSVGLKTVTSA</sequence>
<comment type="similarity">
    <text evidence="9">Belongs to the ZNF593/BUD20 C2H2-type zinc-finger protein family.</text>
</comment>
<keyword evidence="8" id="KW-0539">Nucleus</keyword>
<comment type="subcellular location">
    <subcellularLocation>
        <location evidence="2">Cytoplasm</location>
    </subcellularLocation>
    <subcellularLocation>
        <location evidence="1">Nucleus</location>
    </subcellularLocation>
</comment>
<evidence type="ECO:0000313" key="15">
    <source>
        <dbReference type="EMBL" id="VDK79215.1"/>
    </source>
</evidence>
<dbReference type="OrthoDB" id="24683at2759"/>
<dbReference type="PROSITE" id="PS50157">
    <property type="entry name" value="ZINC_FINGER_C2H2_2"/>
    <property type="match status" value="1"/>
</dbReference>
<dbReference type="FunFam" id="3.30.160.60:FF:000299">
    <property type="entry name" value="Zinc finger protein 593"/>
    <property type="match status" value="1"/>
</dbReference>
<dbReference type="PANTHER" id="PTHR46095">
    <property type="entry name" value="ZINC FINGER PROTEIN 593"/>
    <property type="match status" value="1"/>
</dbReference>
<accession>A0A3P6TEE2</accession>
<dbReference type="GO" id="GO:0005634">
    <property type="term" value="C:nucleus"/>
    <property type="evidence" value="ECO:0007669"/>
    <property type="project" value="UniProtKB-SubCell"/>
</dbReference>
<dbReference type="InterPro" id="IPR051879">
    <property type="entry name" value="C2H2-ZF_Maturation_Protein"/>
</dbReference>
<evidence type="ECO:0000256" key="3">
    <source>
        <dbReference type="ARBA" id="ARBA00022490"/>
    </source>
</evidence>
<dbReference type="Proteomes" id="UP000277928">
    <property type="component" value="Unassembled WGS sequence"/>
</dbReference>
<dbReference type="GO" id="GO:0003676">
    <property type="term" value="F:nucleic acid binding"/>
    <property type="evidence" value="ECO:0007669"/>
    <property type="project" value="InterPro"/>
</dbReference>
<comment type="function">
    <text evidence="10">Involved in pre-60S ribosomal particles maturation by promoting the nuclear export of the 60S ribosome.</text>
</comment>
<organism evidence="15 16">
    <name type="scientific">Litomosoides sigmodontis</name>
    <name type="common">Filarial nematode worm</name>
    <dbReference type="NCBI Taxonomy" id="42156"/>
    <lineage>
        <taxon>Eukaryota</taxon>
        <taxon>Metazoa</taxon>
        <taxon>Ecdysozoa</taxon>
        <taxon>Nematoda</taxon>
        <taxon>Chromadorea</taxon>
        <taxon>Rhabditida</taxon>
        <taxon>Spirurina</taxon>
        <taxon>Spiruromorpha</taxon>
        <taxon>Filarioidea</taxon>
        <taxon>Onchocercidae</taxon>
        <taxon>Litomosoides</taxon>
    </lineage>
</organism>
<gene>
    <name evidence="15" type="ORF">NLS_LOCUS4413</name>
</gene>
<dbReference type="InterPro" id="IPR036236">
    <property type="entry name" value="Znf_C2H2_sf"/>
</dbReference>
<feature type="domain" description="C2H2-type" evidence="14">
    <location>
        <begin position="84"/>
        <end position="113"/>
    </location>
</feature>
<dbReference type="InterPro" id="IPR013087">
    <property type="entry name" value="Znf_C2H2_type"/>
</dbReference>
<dbReference type="AlphaFoldDB" id="A0A3P6TEE2"/>
<keyword evidence="6 13" id="KW-0863">Zinc-finger</keyword>
<dbReference type="Gene3D" id="3.30.160.60">
    <property type="entry name" value="Classic Zinc Finger"/>
    <property type="match status" value="1"/>
</dbReference>
<keyword evidence="5" id="KW-0479">Metal-binding</keyword>
<evidence type="ECO:0000256" key="8">
    <source>
        <dbReference type="ARBA" id="ARBA00023242"/>
    </source>
</evidence>
<keyword evidence="7" id="KW-0862">Zinc</keyword>
<dbReference type="GO" id="GO:0043021">
    <property type="term" value="F:ribonucleoprotein complex binding"/>
    <property type="evidence" value="ECO:0007669"/>
    <property type="project" value="UniProtKB-ARBA"/>
</dbReference>
<keyword evidence="4" id="KW-0690">Ribosome biogenesis</keyword>
<dbReference type="EMBL" id="UYRX01000282">
    <property type="protein sequence ID" value="VDK79215.1"/>
    <property type="molecule type" value="Genomic_DNA"/>
</dbReference>
<evidence type="ECO:0000256" key="11">
    <source>
        <dbReference type="ARBA" id="ARBA00065398"/>
    </source>
</evidence>
<evidence type="ECO:0000256" key="2">
    <source>
        <dbReference type="ARBA" id="ARBA00004496"/>
    </source>
</evidence>
<evidence type="ECO:0000256" key="7">
    <source>
        <dbReference type="ARBA" id="ARBA00022833"/>
    </source>
</evidence>
<dbReference type="InterPro" id="IPR003604">
    <property type="entry name" value="Matrin/U1-like-C_Znf_C2H2"/>
</dbReference>
<evidence type="ECO:0000256" key="4">
    <source>
        <dbReference type="ARBA" id="ARBA00022517"/>
    </source>
</evidence>
<evidence type="ECO:0000256" key="9">
    <source>
        <dbReference type="ARBA" id="ARBA00038064"/>
    </source>
</evidence>
<keyword evidence="16" id="KW-1185">Reference proteome</keyword>
<dbReference type="InterPro" id="IPR022755">
    <property type="entry name" value="Znf_C2H2_jaz"/>
</dbReference>
<proteinExistence type="inferred from homology"/>
<dbReference type="PROSITE" id="PS00028">
    <property type="entry name" value="ZINC_FINGER_C2H2_1"/>
    <property type="match status" value="1"/>
</dbReference>
<evidence type="ECO:0000313" key="16">
    <source>
        <dbReference type="Proteomes" id="UP000277928"/>
    </source>
</evidence>
<dbReference type="SMART" id="SM00451">
    <property type="entry name" value="ZnF_U1"/>
    <property type="match status" value="1"/>
</dbReference>
<protein>
    <recommendedName>
        <fullName evidence="12">Zinc finger protein 593 homolog</fullName>
    </recommendedName>
</protein>
<evidence type="ECO:0000256" key="6">
    <source>
        <dbReference type="ARBA" id="ARBA00022771"/>
    </source>
</evidence>
<keyword evidence="3" id="KW-0963">Cytoplasm</keyword>
<dbReference type="STRING" id="42156.A0A3P6TEE2"/>